<evidence type="ECO:0000313" key="2">
    <source>
        <dbReference type="Proteomes" id="UP001222275"/>
    </source>
</evidence>
<reference evidence="1 2" key="1">
    <citation type="submission" date="2022-06" db="EMBL/GenBank/DDBJ databases">
        <title>Thiomicrohabdus sp. nov, an obligately chemolithoautotrophic, sulfur-oxidizing bacterium isolated from beach of Guanyin Mountain. Amoy.</title>
        <authorList>
            <person name="Zhu H."/>
        </authorList>
    </citation>
    <scope>NUCLEOTIDE SEQUENCE [LARGE SCALE GENOMIC DNA]</scope>
    <source>
        <strain evidence="1 2">XGS-01</strain>
    </source>
</reference>
<gene>
    <name evidence="1" type="ORF">NR989_11535</name>
</gene>
<accession>A0ABY8C9N8</accession>
<evidence type="ECO:0000313" key="1">
    <source>
        <dbReference type="EMBL" id="WEJ62629.1"/>
    </source>
</evidence>
<protein>
    <submittedName>
        <fullName evidence="1">Uncharacterized protein</fullName>
    </submittedName>
</protein>
<name>A0ABY8C9N8_9GAMM</name>
<dbReference type="EMBL" id="CP102381">
    <property type="protein sequence ID" value="WEJ62629.1"/>
    <property type="molecule type" value="Genomic_DNA"/>
</dbReference>
<sequence>MFLKLINYFFWLFGYVWVVDDSPKDSVEEDVMTDEGWEDLDPDNMRYKLQKLNNQN</sequence>
<dbReference type="Proteomes" id="UP001222275">
    <property type="component" value="Chromosome"/>
</dbReference>
<proteinExistence type="predicted"/>
<dbReference type="RefSeq" id="WP_275594886.1">
    <property type="nucleotide sequence ID" value="NZ_CP102381.1"/>
</dbReference>
<keyword evidence="2" id="KW-1185">Reference proteome</keyword>
<organism evidence="1 2">
    <name type="scientific">Thiomicrorhabdus lithotrophica</name>
    <dbReference type="NCBI Taxonomy" id="2949997"/>
    <lineage>
        <taxon>Bacteria</taxon>
        <taxon>Pseudomonadati</taxon>
        <taxon>Pseudomonadota</taxon>
        <taxon>Gammaproteobacteria</taxon>
        <taxon>Thiotrichales</taxon>
        <taxon>Piscirickettsiaceae</taxon>
        <taxon>Thiomicrorhabdus</taxon>
    </lineage>
</organism>